<dbReference type="PRINTS" id="PR01438">
    <property type="entry name" value="UNVRSLSTRESS"/>
</dbReference>
<dbReference type="EMBL" id="SHNN01000002">
    <property type="protein sequence ID" value="MCX2981058.1"/>
    <property type="molecule type" value="Genomic_DNA"/>
</dbReference>
<dbReference type="InterPro" id="IPR006015">
    <property type="entry name" value="Universal_stress_UspA"/>
</dbReference>
<dbReference type="Gene3D" id="3.40.50.620">
    <property type="entry name" value="HUPs"/>
    <property type="match status" value="1"/>
</dbReference>
<dbReference type="Pfam" id="PF00582">
    <property type="entry name" value="Usp"/>
    <property type="match status" value="1"/>
</dbReference>
<dbReference type="PANTHER" id="PTHR46268">
    <property type="entry name" value="STRESS RESPONSE PROTEIN NHAX"/>
    <property type="match status" value="1"/>
</dbReference>
<comment type="subcellular location">
    <subcellularLocation>
        <location evidence="2">Cytoplasm</location>
    </subcellularLocation>
</comment>
<dbReference type="PIRSF" id="PIRSF006276">
    <property type="entry name" value="UspA"/>
    <property type="match status" value="1"/>
</dbReference>
<dbReference type="Proteomes" id="UP001143362">
    <property type="component" value="Unassembled WGS sequence"/>
</dbReference>
<organism evidence="4 5">
    <name type="scientific">Candidatus Litorirhabdus singularis</name>
    <dbReference type="NCBI Taxonomy" id="2518993"/>
    <lineage>
        <taxon>Bacteria</taxon>
        <taxon>Pseudomonadati</taxon>
        <taxon>Pseudomonadota</taxon>
        <taxon>Gammaproteobacteria</taxon>
        <taxon>Cellvibrionales</taxon>
        <taxon>Halieaceae</taxon>
        <taxon>Candidatus Litorirhabdus</taxon>
    </lineage>
</organism>
<proteinExistence type="inferred from homology"/>
<dbReference type="InterPro" id="IPR014729">
    <property type="entry name" value="Rossmann-like_a/b/a_fold"/>
</dbReference>
<sequence>MTAEAHQGARLTRMSLYQKVLVAVDSSEEAIQVLQAARDVPGIENANVEVIHIADRPQAAYGQWIVYLPISESDLQQKLLERLQQRVEASGLNADSVRVEFGRSSDRILEEAGNQHTDLIVVGSHGRHGIKLVLGSTANAILHRAKCDVLAVRIAE</sequence>
<accession>A0ABT3TFG8</accession>
<comment type="caution">
    <text evidence="4">The sequence shown here is derived from an EMBL/GenBank/DDBJ whole genome shotgun (WGS) entry which is preliminary data.</text>
</comment>
<feature type="domain" description="UspA" evidence="3">
    <location>
        <begin position="17"/>
        <end position="153"/>
    </location>
</feature>
<evidence type="ECO:0000313" key="4">
    <source>
        <dbReference type="EMBL" id="MCX2981058.1"/>
    </source>
</evidence>
<keyword evidence="2" id="KW-0963">Cytoplasm</keyword>
<protein>
    <recommendedName>
        <fullName evidence="2">Universal stress protein</fullName>
    </recommendedName>
</protein>
<reference evidence="4" key="1">
    <citation type="submission" date="2019-02" db="EMBL/GenBank/DDBJ databases">
        <authorList>
            <person name="Li S.-H."/>
        </authorList>
    </citation>
    <scope>NUCLEOTIDE SEQUENCE</scope>
    <source>
        <strain evidence="4">IMCC14734</strain>
    </source>
</reference>
<keyword evidence="5" id="KW-1185">Reference proteome</keyword>
<evidence type="ECO:0000259" key="3">
    <source>
        <dbReference type="Pfam" id="PF00582"/>
    </source>
</evidence>
<evidence type="ECO:0000256" key="1">
    <source>
        <dbReference type="ARBA" id="ARBA00008791"/>
    </source>
</evidence>
<dbReference type="PANTHER" id="PTHR46268:SF15">
    <property type="entry name" value="UNIVERSAL STRESS PROTEIN HP_0031"/>
    <property type="match status" value="1"/>
</dbReference>
<evidence type="ECO:0000256" key="2">
    <source>
        <dbReference type="PIRNR" id="PIRNR006276"/>
    </source>
</evidence>
<evidence type="ECO:0000313" key="5">
    <source>
        <dbReference type="Proteomes" id="UP001143362"/>
    </source>
</evidence>
<dbReference type="InterPro" id="IPR006016">
    <property type="entry name" value="UspA"/>
</dbReference>
<comment type="similarity">
    <text evidence="1 2">Belongs to the universal stress protein A family.</text>
</comment>
<name>A0ABT3TFG8_9GAMM</name>
<dbReference type="SUPFAM" id="SSF52402">
    <property type="entry name" value="Adenine nucleotide alpha hydrolases-like"/>
    <property type="match status" value="1"/>
</dbReference>
<gene>
    <name evidence="4" type="ORF">EYC98_09300</name>
</gene>